<protein>
    <recommendedName>
        <fullName evidence="1">VapC50 C-terminal domain-containing protein</fullName>
    </recommendedName>
</protein>
<accession>A0A841CDK8</accession>
<dbReference type="Proteomes" id="UP000547510">
    <property type="component" value="Unassembled WGS sequence"/>
</dbReference>
<sequence length="87" mass="10023">MTENLRDFPESAVAPYGIFVLHQDHFLQDQLDLAPEAVHSSLRRQVSRYKRAPRSVADLLDLLGNEGHGCVNFAAACRDHHDREWRR</sequence>
<dbReference type="RefSeq" id="WP_221455460.1">
    <property type="nucleotide sequence ID" value="NZ_JACHJN010000002.1"/>
</dbReference>
<dbReference type="InterPro" id="IPR058652">
    <property type="entry name" value="VapC50_C"/>
</dbReference>
<name>A0A841CDK8_9PSEU</name>
<evidence type="ECO:0000313" key="2">
    <source>
        <dbReference type="EMBL" id="MBB5954444.1"/>
    </source>
</evidence>
<gene>
    <name evidence="2" type="ORF">FHS29_001014</name>
</gene>
<organism evidence="2 3">
    <name type="scientific">Saccharothrix tamanrassetensis</name>
    <dbReference type="NCBI Taxonomy" id="1051531"/>
    <lineage>
        <taxon>Bacteria</taxon>
        <taxon>Bacillati</taxon>
        <taxon>Actinomycetota</taxon>
        <taxon>Actinomycetes</taxon>
        <taxon>Pseudonocardiales</taxon>
        <taxon>Pseudonocardiaceae</taxon>
        <taxon>Saccharothrix</taxon>
    </lineage>
</organism>
<dbReference type="EMBL" id="JACHJN010000002">
    <property type="protein sequence ID" value="MBB5954444.1"/>
    <property type="molecule type" value="Genomic_DNA"/>
</dbReference>
<dbReference type="AlphaFoldDB" id="A0A841CDK8"/>
<evidence type="ECO:0000313" key="3">
    <source>
        <dbReference type="Proteomes" id="UP000547510"/>
    </source>
</evidence>
<reference evidence="2 3" key="1">
    <citation type="submission" date="2020-08" db="EMBL/GenBank/DDBJ databases">
        <title>Genomic Encyclopedia of Type Strains, Phase III (KMG-III): the genomes of soil and plant-associated and newly described type strains.</title>
        <authorList>
            <person name="Whitman W."/>
        </authorList>
    </citation>
    <scope>NUCLEOTIDE SEQUENCE [LARGE SCALE GENOMIC DNA]</scope>
    <source>
        <strain evidence="2 3">CECT 8640</strain>
    </source>
</reference>
<keyword evidence="3" id="KW-1185">Reference proteome</keyword>
<dbReference type="Pfam" id="PF26343">
    <property type="entry name" value="VapC50_C"/>
    <property type="match status" value="1"/>
</dbReference>
<comment type="caution">
    <text evidence="2">The sequence shown here is derived from an EMBL/GenBank/DDBJ whole genome shotgun (WGS) entry which is preliminary data.</text>
</comment>
<evidence type="ECO:0000259" key="1">
    <source>
        <dbReference type="Pfam" id="PF26343"/>
    </source>
</evidence>
<proteinExistence type="predicted"/>
<feature type="domain" description="VapC50 C-terminal" evidence="1">
    <location>
        <begin position="24"/>
        <end position="78"/>
    </location>
</feature>